<dbReference type="Gene3D" id="3.40.50.1820">
    <property type="entry name" value="alpha/beta hydrolase"/>
    <property type="match status" value="1"/>
</dbReference>
<dbReference type="InterPro" id="IPR036736">
    <property type="entry name" value="ACP-like_sf"/>
</dbReference>
<name>A0ABR9PLK6_9BACT</name>
<evidence type="ECO:0000256" key="2">
    <source>
        <dbReference type="ARBA" id="ARBA00022553"/>
    </source>
</evidence>
<dbReference type="Gene3D" id="3.40.50.980">
    <property type="match status" value="1"/>
</dbReference>
<organism evidence="4 5">
    <name type="scientific">Corallococcus soli</name>
    <dbReference type="NCBI Taxonomy" id="2710757"/>
    <lineage>
        <taxon>Bacteria</taxon>
        <taxon>Pseudomonadati</taxon>
        <taxon>Myxococcota</taxon>
        <taxon>Myxococcia</taxon>
        <taxon>Myxococcales</taxon>
        <taxon>Cystobacterineae</taxon>
        <taxon>Myxococcaceae</taxon>
        <taxon>Corallococcus</taxon>
    </lineage>
</organism>
<protein>
    <submittedName>
        <fullName evidence="4">Non-ribosomal peptide synthetase</fullName>
    </submittedName>
</protein>
<feature type="non-terminal residue" evidence="4">
    <location>
        <position position="1"/>
    </location>
</feature>
<dbReference type="InterPro" id="IPR000873">
    <property type="entry name" value="AMP-dep_synth/lig_dom"/>
</dbReference>
<keyword evidence="5" id="KW-1185">Reference proteome</keyword>
<evidence type="ECO:0000313" key="5">
    <source>
        <dbReference type="Proteomes" id="UP001516472"/>
    </source>
</evidence>
<reference evidence="4 5" key="1">
    <citation type="submission" date="2020-02" db="EMBL/GenBank/DDBJ databases">
        <authorList>
            <person name="Babadi Z.K."/>
            <person name="Risdian C."/>
            <person name="Ebrahimipour G.H."/>
            <person name="Wink J."/>
        </authorList>
    </citation>
    <scope>NUCLEOTIDE SEQUENCE [LARGE SCALE GENOMIC DNA]</scope>
    <source>
        <strain evidence="4 5">ZKHCc1 1396</strain>
    </source>
</reference>
<dbReference type="RefSeq" id="WP_193348172.1">
    <property type="nucleotide sequence ID" value="NZ_JAAIYO010000002.1"/>
</dbReference>
<dbReference type="EMBL" id="JAAIYO010000002">
    <property type="protein sequence ID" value="MBE4748816.1"/>
    <property type="molecule type" value="Genomic_DNA"/>
</dbReference>
<dbReference type="PROSITE" id="PS50075">
    <property type="entry name" value="CARRIER"/>
    <property type="match status" value="1"/>
</dbReference>
<sequence length="383" mass="41828">SITTLKLTPSVLAQLEPEGLRGIQTLITAGEACSPELVARFQPGRRFVNAYGPTEATVCATVNTAVDSRRVSIGRPFHNVRTFVLDAHLRPVPVGIPGELFIGGVGLARGYLHRPELTAERFIPNPFPSEPGERLYRTGDKVRWLDSGELEYLGRVDFQLKLRGFRIEPGEIESVLANHPSVREAVVALREDGGDGGRLVAYVVAHADQPLDAASLRDFLKQRLPEFMVPSAFVSLEAIPLTSSGKVDRKALPSPDGALPTGAEYVAPRNETEQKLSALWSEVLRVERVGIHDNFFELGGHSLLATQAVTRIRATFNVEVSLQDFFEAPTVEAFAINLLRLTAQVDLDELASMMAQLDELDDAEVQELLASQAAAVNDTDSEE</sequence>
<gene>
    <name evidence="4" type="ORF">G4177_11650</name>
</gene>
<accession>A0ABR9PLK6</accession>
<dbReference type="SUPFAM" id="SSF47336">
    <property type="entry name" value="ACP-like"/>
    <property type="match status" value="1"/>
</dbReference>
<dbReference type="Pfam" id="PF00550">
    <property type="entry name" value="PP-binding"/>
    <property type="match status" value="1"/>
</dbReference>
<dbReference type="SUPFAM" id="SSF56801">
    <property type="entry name" value="Acetyl-CoA synthetase-like"/>
    <property type="match status" value="1"/>
</dbReference>
<dbReference type="InterPro" id="IPR029058">
    <property type="entry name" value="AB_hydrolase_fold"/>
</dbReference>
<dbReference type="Pfam" id="PF13193">
    <property type="entry name" value="AMP-binding_C"/>
    <property type="match status" value="1"/>
</dbReference>
<keyword evidence="1" id="KW-0596">Phosphopantetheine</keyword>
<feature type="domain" description="Carrier" evidence="3">
    <location>
        <begin position="267"/>
        <end position="342"/>
    </location>
</feature>
<dbReference type="PROSITE" id="PS00012">
    <property type="entry name" value="PHOSPHOPANTETHEINE"/>
    <property type="match status" value="1"/>
</dbReference>
<dbReference type="PANTHER" id="PTHR45527">
    <property type="entry name" value="NONRIBOSOMAL PEPTIDE SYNTHETASE"/>
    <property type="match status" value="1"/>
</dbReference>
<dbReference type="CDD" id="cd05930">
    <property type="entry name" value="A_NRPS"/>
    <property type="match status" value="1"/>
</dbReference>
<dbReference type="Proteomes" id="UP001516472">
    <property type="component" value="Unassembled WGS sequence"/>
</dbReference>
<dbReference type="Gene3D" id="2.30.38.10">
    <property type="entry name" value="Luciferase, Domain 3"/>
    <property type="match status" value="1"/>
</dbReference>
<keyword evidence="2" id="KW-0597">Phosphoprotein</keyword>
<dbReference type="SMART" id="SM00823">
    <property type="entry name" value="PKS_PP"/>
    <property type="match status" value="1"/>
</dbReference>
<dbReference type="InterPro" id="IPR045851">
    <property type="entry name" value="AMP-bd_C_sf"/>
</dbReference>
<dbReference type="Gene3D" id="3.30.300.30">
    <property type="match status" value="1"/>
</dbReference>
<dbReference type="InterPro" id="IPR009081">
    <property type="entry name" value="PP-bd_ACP"/>
</dbReference>
<proteinExistence type="predicted"/>
<comment type="caution">
    <text evidence="4">The sequence shown here is derived from an EMBL/GenBank/DDBJ whole genome shotgun (WGS) entry which is preliminary data.</text>
</comment>
<evidence type="ECO:0000256" key="1">
    <source>
        <dbReference type="ARBA" id="ARBA00022450"/>
    </source>
</evidence>
<evidence type="ECO:0000259" key="3">
    <source>
        <dbReference type="PROSITE" id="PS50075"/>
    </source>
</evidence>
<evidence type="ECO:0000313" key="4">
    <source>
        <dbReference type="EMBL" id="MBE4748816.1"/>
    </source>
</evidence>
<dbReference type="Pfam" id="PF00501">
    <property type="entry name" value="AMP-binding"/>
    <property type="match status" value="1"/>
</dbReference>
<dbReference type="PANTHER" id="PTHR45527:SF1">
    <property type="entry name" value="FATTY ACID SYNTHASE"/>
    <property type="match status" value="1"/>
</dbReference>
<dbReference type="InterPro" id="IPR006162">
    <property type="entry name" value="Ppantetheine_attach_site"/>
</dbReference>
<dbReference type="InterPro" id="IPR025110">
    <property type="entry name" value="AMP-bd_C"/>
</dbReference>
<dbReference type="InterPro" id="IPR020806">
    <property type="entry name" value="PKS_PP-bd"/>
</dbReference>